<dbReference type="EMBL" id="CP157400">
    <property type="protein sequence ID" value="XBS08466.1"/>
    <property type="molecule type" value="Genomic_DNA"/>
</dbReference>
<proteinExistence type="predicted"/>
<reference evidence="1" key="2">
    <citation type="submission" date="2024-05" db="EMBL/GenBank/DDBJ databases">
        <authorList>
            <person name="Chen H."/>
        </authorList>
    </citation>
    <scope>NUCLEOTIDE SEQUENCE</scope>
    <source>
        <strain evidence="1">CGMCC 7049</strain>
    </source>
</reference>
<protein>
    <recommendedName>
        <fullName evidence="2">IrrE N-terminal-like domain-containing protein</fullName>
    </recommendedName>
</protein>
<evidence type="ECO:0008006" key="2">
    <source>
        <dbReference type="Google" id="ProtNLM"/>
    </source>
</evidence>
<dbReference type="RefSeq" id="WP_256891500.1">
    <property type="nucleotide sequence ID" value="NZ_CP157400.1"/>
</dbReference>
<reference evidence="1" key="1">
    <citation type="submission" date="2014-02" db="EMBL/GenBank/DDBJ databases">
        <authorList>
            <person name="Zhao D."/>
            <person name="Dong X."/>
            <person name="Li Y."/>
            <person name="Lv L."/>
            <person name="Zhao D."/>
            <person name="Gao Y."/>
            <person name="Wang Y."/>
            <person name="Li Y."/>
        </authorList>
    </citation>
    <scope>NUCLEOTIDE SEQUENCE</scope>
    <source>
        <strain evidence="1">CGMCC 7049</strain>
    </source>
</reference>
<sequence length="136" mass="16007">MHNNLHDDLLARLIYIADKAGIKIENIEGNSADPDVAFCKSRIINLNNNFECNISVAFRLAHEISHIQFSQPTFLYTFSPFIKNKEERETNIRAIRMIAKLIYNEVPNERRNWANFMCEFNLPSWFEPLVKELIYD</sequence>
<dbReference type="AlphaFoldDB" id="A0AAU7NLI7"/>
<evidence type="ECO:0000313" key="1">
    <source>
        <dbReference type="EMBL" id="XBS08466.1"/>
    </source>
</evidence>
<name>A0AAU7NLI7_PEDPE</name>
<accession>A0AAU7NLI7</accession>
<organism evidence="1">
    <name type="scientific">Pediococcus pentosaceus CGMCC 7049</name>
    <dbReference type="NCBI Taxonomy" id="1460385"/>
    <lineage>
        <taxon>Bacteria</taxon>
        <taxon>Bacillati</taxon>
        <taxon>Bacillota</taxon>
        <taxon>Bacilli</taxon>
        <taxon>Lactobacillales</taxon>
        <taxon>Lactobacillaceae</taxon>
        <taxon>Pediococcus</taxon>
    </lineage>
</organism>
<gene>
    <name evidence="1" type="ORF">BB06_00470</name>
</gene>